<dbReference type="EMBL" id="LLYB01000090">
    <property type="protein sequence ID" value="KRR20230.1"/>
    <property type="molecule type" value="Genomic_DNA"/>
</dbReference>
<dbReference type="STRING" id="722472.SAMN05444321_1613"/>
<evidence type="ECO:0000259" key="1">
    <source>
        <dbReference type="Pfam" id="PF20169"/>
    </source>
</evidence>
<reference evidence="2 3" key="1">
    <citation type="submission" date="2014-03" db="EMBL/GenBank/DDBJ databases">
        <title>Bradyrhizobium valentinum sp. nov., isolated from effective nodules of Lupinus mariae-josephae, a lupine endemic of basic-lime soils in Eastern Spain.</title>
        <authorList>
            <person name="Duran D."/>
            <person name="Rey L."/>
            <person name="Navarro A."/>
            <person name="Busquets A."/>
            <person name="Imperial J."/>
            <person name="Ruiz-Argueso T."/>
        </authorList>
    </citation>
    <scope>NUCLEOTIDE SEQUENCE [LARGE SCALE GENOMIC DNA]</scope>
    <source>
        <strain evidence="2 3">CCBAU 23086</strain>
    </source>
</reference>
<accession>A0A0R3MSS6</accession>
<dbReference type="AlphaFoldDB" id="A0A0R3MSS6"/>
<name>A0A0R3MSS6_9BRAD</name>
<proteinExistence type="predicted"/>
<gene>
    <name evidence="2" type="ORF">CQ14_23605</name>
</gene>
<dbReference type="Proteomes" id="UP000051660">
    <property type="component" value="Unassembled WGS sequence"/>
</dbReference>
<protein>
    <recommendedName>
        <fullName evidence="1">DUF6537 domain-containing protein</fullName>
    </recommendedName>
</protein>
<feature type="domain" description="DUF6537" evidence="1">
    <location>
        <begin position="39"/>
        <end position="234"/>
    </location>
</feature>
<organism evidence="2 3">
    <name type="scientific">Bradyrhizobium lablabi</name>
    <dbReference type="NCBI Taxonomy" id="722472"/>
    <lineage>
        <taxon>Bacteria</taxon>
        <taxon>Pseudomonadati</taxon>
        <taxon>Pseudomonadota</taxon>
        <taxon>Alphaproteobacteria</taxon>
        <taxon>Hyphomicrobiales</taxon>
        <taxon>Nitrobacteraceae</taxon>
        <taxon>Bradyrhizobium</taxon>
    </lineage>
</organism>
<evidence type="ECO:0000313" key="3">
    <source>
        <dbReference type="Proteomes" id="UP000051660"/>
    </source>
</evidence>
<dbReference type="InterPro" id="IPR046667">
    <property type="entry name" value="DUF6537"/>
</dbReference>
<dbReference type="RefSeq" id="WP_057860771.1">
    <property type="nucleotide sequence ID" value="NZ_LLYB01000090.1"/>
</dbReference>
<dbReference type="Pfam" id="PF20169">
    <property type="entry name" value="DUF6537"/>
    <property type="match status" value="1"/>
</dbReference>
<sequence>MADRGFLSSLRYLFADFIGEDDDDTAPFLPEGLPEPVMAVASEAIHRLIDYQGPSYARLYVDRLQRFIGKRGVDDAMLGEIARLMALRMSYEDPIRIAQLKLAELQGRSAGSVDVKKFRVEELIGALPAIISEYLIDALEWLGWAQRRVSIRFSTASRYGIRRLKMEAGLRRWRLFSVRYARERVWVERWLHMIDRSLTKQPQAAPAIIQTATMIEGYGDVYRQGMADWNAIIDGLAKPTFDGVLALSDLGGAVTEARAAALPDPRQSALKRKIAEIRARATAGLYVGVSSEKT</sequence>
<comment type="caution">
    <text evidence="2">The sequence shown here is derived from an EMBL/GenBank/DDBJ whole genome shotgun (WGS) entry which is preliminary data.</text>
</comment>
<evidence type="ECO:0000313" key="2">
    <source>
        <dbReference type="EMBL" id="KRR20230.1"/>
    </source>
</evidence>
<dbReference type="OrthoDB" id="1490270at2"/>